<dbReference type="InParanoid" id="A0A168N0E7"/>
<evidence type="ECO:0000313" key="3">
    <source>
        <dbReference type="Proteomes" id="UP000078561"/>
    </source>
</evidence>
<dbReference type="EMBL" id="LT552921">
    <property type="protein sequence ID" value="SAL99557.1"/>
    <property type="molecule type" value="Genomic_DNA"/>
</dbReference>
<keyword evidence="1" id="KW-0732">Signal</keyword>
<name>A0A168N0E7_ABSGL</name>
<reference evidence="2" key="1">
    <citation type="submission" date="2016-04" db="EMBL/GenBank/DDBJ databases">
        <authorList>
            <person name="Evans L.H."/>
            <person name="Alamgir A."/>
            <person name="Owens N."/>
            <person name="Weber N.D."/>
            <person name="Virtaneva K."/>
            <person name="Barbian K."/>
            <person name="Babar A."/>
            <person name="Rosenke K."/>
        </authorList>
    </citation>
    <scope>NUCLEOTIDE SEQUENCE [LARGE SCALE GENOMIC DNA]</scope>
    <source>
        <strain evidence="2">CBS 101.48</strain>
    </source>
</reference>
<proteinExistence type="predicted"/>
<evidence type="ECO:0000313" key="2">
    <source>
        <dbReference type="EMBL" id="SAL99557.1"/>
    </source>
</evidence>
<feature type="chain" id="PRO_5007899111" evidence="1">
    <location>
        <begin position="21"/>
        <end position="157"/>
    </location>
</feature>
<keyword evidence="3" id="KW-1185">Reference proteome</keyword>
<evidence type="ECO:0000256" key="1">
    <source>
        <dbReference type="SAM" id="SignalP"/>
    </source>
</evidence>
<dbReference type="OrthoDB" id="10433849at2759"/>
<feature type="signal peptide" evidence="1">
    <location>
        <begin position="1"/>
        <end position="20"/>
    </location>
</feature>
<accession>A0A168N0E7</accession>
<dbReference type="AlphaFoldDB" id="A0A168N0E7"/>
<sequence>MRLTTVLVSAAALFFPLAATLNEQADAMKGGVDTLGEAELIESLGWGKKESQALTHFLRSVDQLGDLVHQQQVDPATTALLDEFQGHARDLMAHAVYEYLQLANNPRVLSRLSSEEGLVMNFLDTLTRLLAKVRAPTAGPLKDALAVFDKEGKGGGQ</sequence>
<organism evidence="2">
    <name type="scientific">Absidia glauca</name>
    <name type="common">Pin mould</name>
    <dbReference type="NCBI Taxonomy" id="4829"/>
    <lineage>
        <taxon>Eukaryota</taxon>
        <taxon>Fungi</taxon>
        <taxon>Fungi incertae sedis</taxon>
        <taxon>Mucoromycota</taxon>
        <taxon>Mucoromycotina</taxon>
        <taxon>Mucoromycetes</taxon>
        <taxon>Mucorales</taxon>
        <taxon>Cunninghamellaceae</taxon>
        <taxon>Absidia</taxon>
    </lineage>
</organism>
<gene>
    <name evidence="2" type="primary">ABSGL_05202.1 scaffold 6851</name>
</gene>
<dbReference type="Proteomes" id="UP000078561">
    <property type="component" value="Unassembled WGS sequence"/>
</dbReference>
<protein>
    <submittedName>
        <fullName evidence="2">Uncharacterized protein</fullName>
    </submittedName>
</protein>